<feature type="transmembrane region" description="Helical" evidence="1">
    <location>
        <begin position="378"/>
        <end position="397"/>
    </location>
</feature>
<gene>
    <name evidence="2" type="ORF">IAC94_03950</name>
</gene>
<dbReference type="Proteomes" id="UP000886744">
    <property type="component" value="Unassembled WGS sequence"/>
</dbReference>
<keyword evidence="1" id="KW-0472">Membrane</keyword>
<feature type="transmembrane region" description="Helical" evidence="1">
    <location>
        <begin position="533"/>
        <end position="550"/>
    </location>
</feature>
<feature type="transmembrane region" description="Helical" evidence="1">
    <location>
        <begin position="508"/>
        <end position="526"/>
    </location>
</feature>
<sequence>MKINEILRKALPYVLIVVGFVVIAYAYAPQVLQGKVVNQADISSWKGMSHEIVEWNDGHPDDPALWTGSMFGGMPATQISVPYKGDATTPLYDLLFWGERPPSYLIISLLGGFLLFLAFGVNPWLSAVGAIAVTFCSYNMQIIQVGHNTKMVAIAFMPWVLAALVYAYRRKALLGAVFFALALSFQIKANHPQITYYLAFIVLGYAIAEFCGAVAAQRKMERAPFLSTPVGRWLMASVLVLVGGLLGIATNANKLLPTYEYAEYTMRGGSELTHDEHNQTGDGLKLDYATAWSYGIEETLNLLIPNLNGGSSSGELSRDSETFKALQSYGVNAESMRKGMPLYWGPQPFTAGPMYLGAVSLFLFVLGLCVIRGRYKWWIAGVSVLALLLAWGSHFMWFSELFFKYAPMYNKFRTVSMILVILQVTVPLMGILGVNAALFGKEPLPEKKIKNGLLTALGVTGGISLLFALFPGLAGDFSSATDAAVFGGNEQLIRALQDDRRGLLRADAFRSLIFILLTAGVFFAAWKRKLKALPAVAVIGVLLLVDLWGVDKRYLNKEHFVTVRNFDAQFNPRPVDNAIHQDSDISYRVLDLSVNTFNDAIVSYHHKTIGGYSPAKLQRYQDLIDFHIAPEMSRLASDINAVIPTASTIADLEEGLQYYPVLAMLNTKYIVIDGNSYPLTYGQRLGNAWFVERSRTAPTADAEMAALGQIDPGKEAVIFDAQAAEGTAAEYPGAAEGSIVLKEYSPNRLSYEVSAAARGLAVFSEIYYPAGWRAFIDGEEVPILRADYTLRALLIDEGSHEVEFVYDPGSFTIGRNISLASSLVIILALAGCILYSFFYGHKKRQPR</sequence>
<evidence type="ECO:0000313" key="3">
    <source>
        <dbReference type="Proteomes" id="UP000886744"/>
    </source>
</evidence>
<dbReference type="PANTHER" id="PTHR38454">
    <property type="entry name" value="INTEGRAL MEMBRANE PROTEIN-RELATED"/>
    <property type="match status" value="1"/>
</dbReference>
<protein>
    <submittedName>
        <fullName evidence="2">YfhO family protein</fullName>
    </submittedName>
</protein>
<proteinExistence type="predicted"/>
<reference evidence="2" key="2">
    <citation type="journal article" date="2021" name="PeerJ">
        <title>Extensive microbial diversity within the chicken gut microbiome revealed by metagenomics and culture.</title>
        <authorList>
            <person name="Gilroy R."/>
            <person name="Ravi A."/>
            <person name="Getino M."/>
            <person name="Pursley I."/>
            <person name="Horton D.L."/>
            <person name="Alikhan N.F."/>
            <person name="Baker D."/>
            <person name="Gharbi K."/>
            <person name="Hall N."/>
            <person name="Watson M."/>
            <person name="Adriaenssens E.M."/>
            <person name="Foster-Nyarko E."/>
            <person name="Jarju S."/>
            <person name="Secka A."/>
            <person name="Antonio M."/>
            <person name="Oren A."/>
            <person name="Chaudhuri R.R."/>
            <person name="La Ragione R."/>
            <person name="Hildebrand F."/>
            <person name="Pallen M.J."/>
        </authorList>
    </citation>
    <scope>NUCLEOTIDE SEQUENCE</scope>
    <source>
        <strain evidence="2">ChiHjej13B12-12457</strain>
    </source>
</reference>
<dbReference type="PANTHER" id="PTHR38454:SF1">
    <property type="entry name" value="INTEGRAL MEMBRANE PROTEIN"/>
    <property type="match status" value="1"/>
</dbReference>
<feature type="transmembrane region" description="Helical" evidence="1">
    <location>
        <begin position="417"/>
        <end position="440"/>
    </location>
</feature>
<feature type="transmembrane region" description="Helical" evidence="1">
    <location>
        <begin position="230"/>
        <end position="249"/>
    </location>
</feature>
<evidence type="ECO:0000313" key="2">
    <source>
        <dbReference type="EMBL" id="HIR62662.1"/>
    </source>
</evidence>
<reference evidence="2" key="1">
    <citation type="submission" date="2020-10" db="EMBL/GenBank/DDBJ databases">
        <authorList>
            <person name="Gilroy R."/>
        </authorList>
    </citation>
    <scope>NUCLEOTIDE SEQUENCE</scope>
    <source>
        <strain evidence="2">ChiHjej13B12-12457</strain>
    </source>
</reference>
<feature type="transmembrane region" description="Helical" evidence="1">
    <location>
        <begin position="817"/>
        <end position="838"/>
    </location>
</feature>
<dbReference type="InterPro" id="IPR018580">
    <property type="entry name" value="Uncharacterised_YfhO"/>
</dbReference>
<name>A0A9D1J6H8_9BACT</name>
<keyword evidence="1" id="KW-1133">Transmembrane helix</keyword>
<feature type="transmembrane region" description="Helical" evidence="1">
    <location>
        <begin position="149"/>
        <end position="167"/>
    </location>
</feature>
<accession>A0A9D1J6H8</accession>
<feature type="transmembrane region" description="Helical" evidence="1">
    <location>
        <begin position="12"/>
        <end position="28"/>
    </location>
</feature>
<feature type="transmembrane region" description="Helical" evidence="1">
    <location>
        <begin position="195"/>
        <end position="218"/>
    </location>
</feature>
<feature type="transmembrane region" description="Helical" evidence="1">
    <location>
        <begin position="352"/>
        <end position="371"/>
    </location>
</feature>
<organism evidence="2 3">
    <name type="scientific">Candidatus Coprenecus avistercoris</name>
    <dbReference type="NCBI Taxonomy" id="2840730"/>
    <lineage>
        <taxon>Bacteria</taxon>
        <taxon>Pseudomonadati</taxon>
        <taxon>Bacteroidota</taxon>
        <taxon>Bacteroidia</taxon>
        <taxon>Bacteroidales</taxon>
        <taxon>Rikenellaceae</taxon>
        <taxon>Rikenellaceae incertae sedis</taxon>
        <taxon>Candidatus Coprenecus</taxon>
    </lineage>
</organism>
<keyword evidence="1" id="KW-0812">Transmembrane</keyword>
<feature type="transmembrane region" description="Helical" evidence="1">
    <location>
        <begin position="102"/>
        <end position="119"/>
    </location>
</feature>
<dbReference type="AlphaFoldDB" id="A0A9D1J6H8"/>
<feature type="transmembrane region" description="Helical" evidence="1">
    <location>
        <begin position="452"/>
        <end position="470"/>
    </location>
</feature>
<comment type="caution">
    <text evidence="2">The sequence shown here is derived from an EMBL/GenBank/DDBJ whole genome shotgun (WGS) entry which is preliminary data.</text>
</comment>
<dbReference type="EMBL" id="DVHI01000051">
    <property type="protein sequence ID" value="HIR62662.1"/>
    <property type="molecule type" value="Genomic_DNA"/>
</dbReference>
<evidence type="ECO:0000256" key="1">
    <source>
        <dbReference type="SAM" id="Phobius"/>
    </source>
</evidence>